<dbReference type="Proteomes" id="UP001179181">
    <property type="component" value="Unassembled WGS sequence"/>
</dbReference>
<name>A0ABX0UKR4_9BACT</name>
<dbReference type="RefSeq" id="WP_167268451.1">
    <property type="nucleotide sequence ID" value="NZ_JAASQJ010000001.1"/>
</dbReference>
<gene>
    <name evidence="1" type="ORF">FHS68_001426</name>
</gene>
<organism evidence="1 2">
    <name type="scientific">Dyadobacter arcticus</name>
    <dbReference type="NCBI Taxonomy" id="1078754"/>
    <lineage>
        <taxon>Bacteria</taxon>
        <taxon>Pseudomonadati</taxon>
        <taxon>Bacteroidota</taxon>
        <taxon>Cytophagia</taxon>
        <taxon>Cytophagales</taxon>
        <taxon>Spirosomataceae</taxon>
        <taxon>Dyadobacter</taxon>
    </lineage>
</organism>
<sequence length="140" mass="15538">MTPTLRQTHRVAWLLLAIILPMGFVAALQLKPDSIVWEQPISLPLAAPLPVLVKSVENTGLQANLRREGQSTDRQLEIIVRQSLEVPSVVVRVVSRTNELAIGTLDVAGVYHFMLPDSTDHPTIILVDEVNHVVLQTIHF</sequence>
<proteinExistence type="predicted"/>
<reference evidence="1 2" key="1">
    <citation type="submission" date="2020-03" db="EMBL/GenBank/DDBJ databases">
        <title>Genomic Encyclopedia of Type Strains, Phase IV (KMG-IV): sequencing the most valuable type-strain genomes for metagenomic binning, comparative biology and taxonomic classification.</title>
        <authorList>
            <person name="Goeker M."/>
        </authorList>
    </citation>
    <scope>NUCLEOTIDE SEQUENCE [LARGE SCALE GENOMIC DNA]</scope>
    <source>
        <strain evidence="1 2">DSM 102865</strain>
    </source>
</reference>
<protein>
    <submittedName>
        <fullName evidence="1">Uncharacterized protein</fullName>
    </submittedName>
</protein>
<evidence type="ECO:0000313" key="2">
    <source>
        <dbReference type="Proteomes" id="UP001179181"/>
    </source>
</evidence>
<evidence type="ECO:0000313" key="1">
    <source>
        <dbReference type="EMBL" id="NIJ52270.1"/>
    </source>
</evidence>
<comment type="caution">
    <text evidence="1">The sequence shown here is derived from an EMBL/GenBank/DDBJ whole genome shotgun (WGS) entry which is preliminary data.</text>
</comment>
<dbReference type="EMBL" id="JAASQJ010000001">
    <property type="protein sequence ID" value="NIJ52270.1"/>
    <property type="molecule type" value="Genomic_DNA"/>
</dbReference>
<keyword evidence="2" id="KW-1185">Reference proteome</keyword>
<accession>A0ABX0UKR4</accession>